<name>A0A6A6QEA3_9PEZI</name>
<evidence type="ECO:0000256" key="3">
    <source>
        <dbReference type="SAM" id="Phobius"/>
    </source>
</evidence>
<sequence>MSYIAYSTYLFLLLLILSTALYYTRSHWTHRLPTVNLPNPFPHLYQRLPSSFTGDIEAGLSSSSFNLSENIEAGDSRAGLDDKAKKEVQAIMKRQRVGFDEARRLWVQEGFRRNGIGADGRPRDPKFVSFS</sequence>
<evidence type="ECO:0000256" key="1">
    <source>
        <dbReference type="ARBA" id="ARBA00008325"/>
    </source>
</evidence>
<evidence type="ECO:0000313" key="4">
    <source>
        <dbReference type="EMBL" id="KAF2490364.1"/>
    </source>
</evidence>
<accession>A0A6A6QEA3</accession>
<keyword evidence="3" id="KW-0812">Transmembrane</keyword>
<keyword evidence="2" id="KW-0732">Signal</keyword>
<dbReference type="AlphaFoldDB" id="A0A6A6QEA3"/>
<dbReference type="EMBL" id="MU004197">
    <property type="protein sequence ID" value="KAF2490364.1"/>
    <property type="molecule type" value="Genomic_DNA"/>
</dbReference>
<proteinExistence type="inferred from homology"/>
<comment type="similarity">
    <text evidence="1">Belongs to the UPF0357 family.</text>
</comment>
<dbReference type="PANTHER" id="PTHR28023:SF1">
    <property type="entry name" value="UPF0357 PROTEIN YCL012C"/>
    <property type="match status" value="1"/>
</dbReference>
<protein>
    <submittedName>
        <fullName evidence="4">Protein</fullName>
    </submittedName>
</protein>
<reference evidence="4" key="1">
    <citation type="journal article" date="2020" name="Stud. Mycol.">
        <title>101 Dothideomycetes genomes: a test case for predicting lifestyles and emergence of pathogens.</title>
        <authorList>
            <person name="Haridas S."/>
            <person name="Albert R."/>
            <person name="Binder M."/>
            <person name="Bloem J."/>
            <person name="Labutti K."/>
            <person name="Salamov A."/>
            <person name="Andreopoulos B."/>
            <person name="Baker S."/>
            <person name="Barry K."/>
            <person name="Bills G."/>
            <person name="Bluhm B."/>
            <person name="Cannon C."/>
            <person name="Castanera R."/>
            <person name="Culley D."/>
            <person name="Daum C."/>
            <person name="Ezra D."/>
            <person name="Gonzalez J."/>
            <person name="Henrissat B."/>
            <person name="Kuo A."/>
            <person name="Liang C."/>
            <person name="Lipzen A."/>
            <person name="Lutzoni F."/>
            <person name="Magnuson J."/>
            <person name="Mondo S."/>
            <person name="Nolan M."/>
            <person name="Ohm R."/>
            <person name="Pangilinan J."/>
            <person name="Park H.-J."/>
            <person name="Ramirez L."/>
            <person name="Alfaro M."/>
            <person name="Sun H."/>
            <person name="Tritt A."/>
            <person name="Yoshinaga Y."/>
            <person name="Zwiers L.-H."/>
            <person name="Turgeon B."/>
            <person name="Goodwin S."/>
            <person name="Spatafora J."/>
            <person name="Crous P."/>
            <person name="Grigoriev I."/>
        </authorList>
    </citation>
    <scope>NUCLEOTIDE SEQUENCE</scope>
    <source>
        <strain evidence="4">CBS 269.34</strain>
    </source>
</reference>
<dbReference type="PANTHER" id="PTHR28023">
    <property type="entry name" value="UPF0357 PROTEIN YCL012C"/>
    <property type="match status" value="1"/>
</dbReference>
<feature type="transmembrane region" description="Helical" evidence="3">
    <location>
        <begin position="6"/>
        <end position="24"/>
    </location>
</feature>
<evidence type="ECO:0000313" key="5">
    <source>
        <dbReference type="Proteomes" id="UP000799750"/>
    </source>
</evidence>
<dbReference type="Proteomes" id="UP000799750">
    <property type="component" value="Unassembled WGS sequence"/>
</dbReference>
<evidence type="ECO:0000256" key="2">
    <source>
        <dbReference type="ARBA" id="ARBA00022729"/>
    </source>
</evidence>
<keyword evidence="3" id="KW-0472">Membrane</keyword>
<dbReference type="InterPro" id="IPR018559">
    <property type="entry name" value="DUF2015"/>
</dbReference>
<gene>
    <name evidence="4" type="ORF">BU16DRAFT_530857</name>
</gene>
<organism evidence="4 5">
    <name type="scientific">Lophium mytilinum</name>
    <dbReference type="NCBI Taxonomy" id="390894"/>
    <lineage>
        <taxon>Eukaryota</taxon>
        <taxon>Fungi</taxon>
        <taxon>Dikarya</taxon>
        <taxon>Ascomycota</taxon>
        <taxon>Pezizomycotina</taxon>
        <taxon>Dothideomycetes</taxon>
        <taxon>Pleosporomycetidae</taxon>
        <taxon>Mytilinidiales</taxon>
        <taxon>Mytilinidiaceae</taxon>
        <taxon>Lophium</taxon>
    </lineage>
</organism>
<dbReference type="OrthoDB" id="447314at2759"/>
<keyword evidence="3" id="KW-1133">Transmembrane helix</keyword>
<dbReference type="Pfam" id="PF09435">
    <property type="entry name" value="DUF2015"/>
    <property type="match status" value="1"/>
</dbReference>
<keyword evidence="5" id="KW-1185">Reference proteome</keyword>